<evidence type="ECO:0000313" key="2">
    <source>
        <dbReference type="Proteomes" id="UP001162992"/>
    </source>
</evidence>
<name>A0ACC2D4J6_DIPCM</name>
<evidence type="ECO:0000313" key="1">
    <source>
        <dbReference type="EMBL" id="KAJ7549206.1"/>
    </source>
</evidence>
<organism evidence="1 2">
    <name type="scientific">Diphasiastrum complanatum</name>
    <name type="common">Issler's clubmoss</name>
    <name type="synonym">Lycopodium complanatum</name>
    <dbReference type="NCBI Taxonomy" id="34168"/>
    <lineage>
        <taxon>Eukaryota</taxon>
        <taxon>Viridiplantae</taxon>
        <taxon>Streptophyta</taxon>
        <taxon>Embryophyta</taxon>
        <taxon>Tracheophyta</taxon>
        <taxon>Lycopodiopsida</taxon>
        <taxon>Lycopodiales</taxon>
        <taxon>Lycopodiaceae</taxon>
        <taxon>Lycopodioideae</taxon>
        <taxon>Diphasiastrum</taxon>
    </lineage>
</organism>
<dbReference type="Proteomes" id="UP001162992">
    <property type="component" value="Chromosome 7"/>
</dbReference>
<accession>A0ACC2D4J6</accession>
<keyword evidence="2" id="KW-1185">Reference proteome</keyword>
<dbReference type="EMBL" id="CM055098">
    <property type="protein sequence ID" value="KAJ7549206.1"/>
    <property type="molecule type" value="Genomic_DNA"/>
</dbReference>
<reference evidence="2" key="1">
    <citation type="journal article" date="2024" name="Proc. Natl. Acad. Sci. U.S.A.">
        <title>Extraordinary preservation of gene collinearity over three hundred million years revealed in homosporous lycophytes.</title>
        <authorList>
            <person name="Li C."/>
            <person name="Wickell D."/>
            <person name="Kuo L.Y."/>
            <person name="Chen X."/>
            <person name="Nie B."/>
            <person name="Liao X."/>
            <person name="Peng D."/>
            <person name="Ji J."/>
            <person name="Jenkins J."/>
            <person name="Williams M."/>
            <person name="Shu S."/>
            <person name="Plott C."/>
            <person name="Barry K."/>
            <person name="Rajasekar S."/>
            <person name="Grimwood J."/>
            <person name="Han X."/>
            <person name="Sun S."/>
            <person name="Hou Z."/>
            <person name="He W."/>
            <person name="Dai G."/>
            <person name="Sun C."/>
            <person name="Schmutz J."/>
            <person name="Leebens-Mack J.H."/>
            <person name="Li F.W."/>
            <person name="Wang L."/>
        </authorList>
    </citation>
    <scope>NUCLEOTIDE SEQUENCE [LARGE SCALE GENOMIC DNA]</scope>
    <source>
        <strain evidence="2">cv. PW_Plant_1</strain>
    </source>
</reference>
<proteinExistence type="predicted"/>
<sequence length="1755" mass="200304">MGNNNAGILPIMSPESLFTKAIPLGMSLKTFCCSPSNRIGVYYSPETMELGDMYAASRCSRNKEVSRFAQQSIHFVSKRPPWKNPGKRPKKEVADYVVPVLTENKLLFPMGRQYVDISHVFEGNHQNTLTSASKGSFDSIQLNESNENTFLADQQELVKHYKQIFLHVSNMMTMKKEKADAAKLERKSAFVDKTDGLVPLKSKDRFYPQIVDSPRSLHTVTLLQHLPTSSDIMKAADDIVRYQYYVETGVDESFITPINERWIRRAVHLTGKYVKDGLSPDVIQSTLEHIKEEVQHDYVLSMRKAIVDYILQDETERHRLNLNEIDEVLHVITTGFIARSHTIQILTPEWRSAVLDAHGAVSGLLHKLNPQALELAALWQNLYSNKFFLDTMSNDFREHMPYELSSFVSREKLCVSSVRQSLDKDWMPMSASLLKQAVPIPPNSDLVGFYEAMRVLMGNQIRKLVEDSVIYFANFFNVFRLELFDKISKSTTEEAVTDFPLPQKYCKLFSSTAGYEMESIRLRNTPPFAVTLKYLNGVYSVDPSFEELQADLLEVLDFVVSQGSGFLRVDAEKVEPSQRMLLAVTEEDELVKVAKVHIRQVVHLNRNEPKGLMHYFKPFEDLANMDPESFATEFKLQNKPLQEYEDTLNKFQARAIEAETSSENVVDCGFVRVRCQEFKDILIEKAKHVSLLLKVQVLGQMTAANVGVIGRSEHISREITKMPTNSDEAVSLRKFLVACPNELAVLEKILVGSKQKDEFLERYMFNIPETDFRIMLTAYEWPKRVRAVIEVHTKRIQEEYEHYENQLKQRRTDFASVLESFDSHTRSFQMIGDLDKIDILADEVKVLSSNLEEAQNTVELTNAEETMFGMPPTKYSQIPQMVSTLDPYLKLWTTAANFKKLEEEWTSSPFFSLDTEKIESEVSTMFRTIYKLIKQFGDDFVEPAKVAGAVKASIDHFKENLPLFRCLCNPGLRARHFEQISEVVGFEIKSDDTISFRQLLRLQIDDHLPKLEEISEHASKEFSLERSLDQMEEDWKPLSFEVTEYKGTGTFILKGGPIEEAQILLEEHIVKTQTMLSSPFAQYFSERISVWLKKVTVMQDILREWLKMQAAWMYLEPIFGSADILEQMPKEGSAFHTVDKVWRRVVVSVKETKCMLEAAGIPGLIQDLLTSNESLEVVQKGLNQYLETKRLAFPRFFFLSNDELLEILSETKDPLRVQPFLKKCFEGINGLEFQSNLDITAMLSVEKERVGFIRTTNPKVAGGNVERWLTEVEKMMRESLKVIVQKAATDYVIMPRENWILKWPGMVVLCGSQIYWTQEVADAIRAGGSLALSDYEQKCTDQLQNLVKLVKVKMVNAARDYGYEYLGNSSRLVITPLTDRCYRTLMGALHLNLGGAPEGPAGTGKTETTKDLAKDHYDYGMRAVIAVLRAAGNLKRKYRDEEEAVLVLRAIRDVNLPKFLSHDIPLFEGIMSDLFPGVVLPAPDYEAMVFAIKNNCAKMNLIPVDTFIRKVLELYEMIIVRHGLMLVGFSFGAKTSMYRVLAAALTDMSLLSLEKPTRYDVLNPKSITMGQLYGQFDPVSHEWTDGVLATTFRRQSVNTTDDRKWLIFDGPVDAIWIENMNTVLDDNKKLCLMSGEIIQMSSTMNLIFEVQDLAAASPATVSRCGMVYVEPSTIGWRPLVESWIKALPESLVGKHREQLFKLSDWLLPPCLRCVQKNCRLTIQMQEHNMVQGMLRILLCLMEPELTDGKSATRGV</sequence>
<gene>
    <name evidence="1" type="ORF">O6H91_07G045500</name>
</gene>
<comment type="caution">
    <text evidence="1">The sequence shown here is derived from an EMBL/GenBank/DDBJ whole genome shotgun (WGS) entry which is preliminary data.</text>
</comment>
<protein>
    <submittedName>
        <fullName evidence="1">Uncharacterized protein</fullName>
    </submittedName>
</protein>